<evidence type="ECO:0000313" key="4">
    <source>
        <dbReference type="Proteomes" id="UP001527925"/>
    </source>
</evidence>
<sequence length="412" mass="46918">MSNAAVLRLQQELAAIAKNPDHQIMIYASDDDITHLHALITGPYNTPYCLGFFDFSISCGPNYPTESPKVLAKTTSNGAVRFNPNIYAWRGEACENWSAVHGLLSLCVSIQSLMSDKPYLNEPGFENSKDNVAIEKYNQKITHETLRVSICDRFEQLLDMTPDASRKAWFCRCSQASPFADQMKLMFLWYYSIYMKTTETASQKVKVGQKFDVTRFEHSGNTMIGTFDYPALQARLTQIHERIMAESAEWIGMSRKSIDDQLLIVGNLTAQFSQIQTSKEFESDMSIELVDDNPFHWRVVIFGPRGTSYEDGLFEATMVFHPNFPTVPPRIRFQTNIFHVHVAPTGYVYYKVSKAGEVRQYLSALKLLLEDEPSTAPATHLNVDAAQLYFGDETQRRTYNRNARRSAQRSLD</sequence>
<feature type="domain" description="UBC core" evidence="2">
    <location>
        <begin position="4"/>
        <end position="150"/>
    </location>
</feature>
<evidence type="ECO:0000313" key="3">
    <source>
        <dbReference type="EMBL" id="KAL2917972.1"/>
    </source>
</evidence>
<reference evidence="3 4" key="1">
    <citation type="submission" date="2023-09" db="EMBL/GenBank/DDBJ databases">
        <title>Pangenome analysis of Batrachochytrium dendrobatidis and related Chytrids.</title>
        <authorList>
            <person name="Yacoub M.N."/>
            <person name="Stajich J.E."/>
            <person name="James T.Y."/>
        </authorList>
    </citation>
    <scope>NUCLEOTIDE SEQUENCE [LARGE SCALE GENOMIC DNA]</scope>
    <source>
        <strain evidence="3 4">JEL0888</strain>
    </source>
</reference>
<dbReference type="Proteomes" id="UP001527925">
    <property type="component" value="Unassembled WGS sequence"/>
</dbReference>
<feature type="domain" description="UBC core" evidence="2">
    <location>
        <begin position="263"/>
        <end position="412"/>
    </location>
</feature>
<proteinExistence type="predicted"/>
<dbReference type="EMBL" id="JADGIZ020000008">
    <property type="protein sequence ID" value="KAL2917972.1"/>
    <property type="molecule type" value="Genomic_DNA"/>
</dbReference>
<dbReference type="PANTHER" id="PTHR24067">
    <property type="entry name" value="UBIQUITIN-CONJUGATING ENZYME E2"/>
    <property type="match status" value="1"/>
</dbReference>
<dbReference type="InterPro" id="IPR016135">
    <property type="entry name" value="UBQ-conjugating_enzyme/RWD"/>
</dbReference>
<evidence type="ECO:0000259" key="2">
    <source>
        <dbReference type="PROSITE" id="PS50127"/>
    </source>
</evidence>
<evidence type="ECO:0000256" key="1">
    <source>
        <dbReference type="ARBA" id="ARBA00022786"/>
    </source>
</evidence>
<dbReference type="Pfam" id="PF00179">
    <property type="entry name" value="UQ_con"/>
    <property type="match status" value="2"/>
</dbReference>
<keyword evidence="4" id="KW-1185">Reference proteome</keyword>
<comment type="caution">
    <text evidence="3">The sequence shown here is derived from an EMBL/GenBank/DDBJ whole genome shotgun (WGS) entry which is preliminary data.</text>
</comment>
<dbReference type="InterPro" id="IPR000608">
    <property type="entry name" value="UBC"/>
</dbReference>
<dbReference type="PROSITE" id="PS50127">
    <property type="entry name" value="UBC_2"/>
    <property type="match status" value="2"/>
</dbReference>
<keyword evidence="1" id="KW-0833">Ubl conjugation pathway</keyword>
<protein>
    <recommendedName>
        <fullName evidence="2">UBC core domain-containing protein</fullName>
    </recommendedName>
</protein>
<dbReference type="Gene3D" id="3.10.110.10">
    <property type="entry name" value="Ubiquitin Conjugating Enzyme"/>
    <property type="match status" value="2"/>
</dbReference>
<organism evidence="3 4">
    <name type="scientific">Polyrhizophydium stewartii</name>
    <dbReference type="NCBI Taxonomy" id="2732419"/>
    <lineage>
        <taxon>Eukaryota</taxon>
        <taxon>Fungi</taxon>
        <taxon>Fungi incertae sedis</taxon>
        <taxon>Chytridiomycota</taxon>
        <taxon>Chytridiomycota incertae sedis</taxon>
        <taxon>Chytridiomycetes</taxon>
        <taxon>Rhizophydiales</taxon>
        <taxon>Rhizophydiales incertae sedis</taxon>
        <taxon>Polyrhizophydium</taxon>
    </lineage>
</organism>
<accession>A0ABR4NEM3</accession>
<gene>
    <name evidence="3" type="ORF">HK105_202386</name>
</gene>
<dbReference type="SUPFAM" id="SSF54495">
    <property type="entry name" value="UBC-like"/>
    <property type="match status" value="2"/>
</dbReference>
<dbReference type="CDD" id="cd00195">
    <property type="entry name" value="UBCc_UEV"/>
    <property type="match status" value="1"/>
</dbReference>
<name>A0ABR4NEM3_9FUNG</name>
<dbReference type="SMART" id="SM00212">
    <property type="entry name" value="UBCc"/>
    <property type="match status" value="2"/>
</dbReference>
<dbReference type="InterPro" id="IPR050113">
    <property type="entry name" value="Ub_conjugating_enzyme"/>
</dbReference>